<proteinExistence type="predicted"/>
<sequence>MMEKVKAEWQLDQNNPSQLLEDGRTVDMLLKDFEGEAKVIRYPQVTQDAHFLGVFIQHHASQHPIQLLVKASISVFEIIDATIQCELPIDDAYLLIDLHLNEPKSTLSSEFWTAFYTLPSSESEQRILKKLDSWSTYIDYLMEQAHYPYSVASIEKAQEVLTITLYETPLTSKQQKGQEVWKRIGDQFEKIARCDEMNVEENRLFLQDATVVFGDSIDTVYLYKEKEYNELLILRGRLRAIHDAHMHCPQIHHPLLNPYHTQTNFSGLTMMKDDLEQGIQHIVNQLVDSHEQLTLSIHQYDLAQKLSEKYVHLLPIHADGRADEAIQYVKTPLIEKNTVEITTVSNALSEREEKIQQKALIHYNEKLQQNMQYVSRVEQTQQYLKEEEEKNLQKITQMQEAITQYEQEQERLAFKNDQLMQERFELEDAWHEQQQRVKDLQREKEEKIQYYQDLEQEWLIFNQEIPSYTDNIEAVKKIESSQIIIRDCELKIERIQTDQHTGKKYVEDMITEHQLFLTNQQVEHVQALIQKVKKTAEFLDIPMDLQFASSYAELTQIYLEKFNGIEAVEERLNDQFPYVEDELKKVGISFVIPDEPNAHYDRHYAEDQLTQLLGLLDNKPLSLGINYKAKNRWKEHVVESVRKLTYALAGMKQEKEKLEQKLMIQLDYAERIEFRFDQDVRMLQTKMDDFINRLEQAKKEYEGVIETANQDISAMRKTVKLSKQTTSGRSQQYDTLEDLENARKQYKTELLSKYDVLEEHERMVEEAETYVLSLASQYEEKTAVVIKNKEEMNIQMDLLQHDIVNSKAVIEQFNQANHVIHMQQEELQQQLKIFKAHHQVLFKEAQKIQVDIERKAMNKTRHLEQQHAMQVWRNQLTLEEYEGRWYQLITQKSRLRFTAELHSKQSSDLFLFEDVQYTWLDMLLLCQQHRHIAFVTTDLSERSLIDLEMFEQNLRLQGFSYIERQEIYEHLQMNPLKDYVAIYEQVEKPYVIDCEQDQLSV</sequence>
<evidence type="ECO:0008006" key="4">
    <source>
        <dbReference type="Google" id="ProtNLM"/>
    </source>
</evidence>
<gene>
    <name evidence="2" type="ORF">AAF454_10625</name>
</gene>
<keyword evidence="1" id="KW-0175">Coiled coil</keyword>
<accession>A0ABU9LPB4</accession>
<dbReference type="Proteomes" id="UP001398420">
    <property type="component" value="Unassembled WGS sequence"/>
</dbReference>
<evidence type="ECO:0000313" key="2">
    <source>
        <dbReference type="EMBL" id="MEL5988853.1"/>
    </source>
</evidence>
<keyword evidence="3" id="KW-1185">Reference proteome</keyword>
<evidence type="ECO:0000256" key="1">
    <source>
        <dbReference type="SAM" id="Coils"/>
    </source>
</evidence>
<dbReference type="RefSeq" id="WP_342303050.1">
    <property type="nucleotide sequence ID" value="NZ_JBCEWA010000007.1"/>
</dbReference>
<protein>
    <recommendedName>
        <fullName evidence="4">DUF2326 domain-containing protein</fullName>
    </recommendedName>
</protein>
<feature type="coiled-coil region" evidence="1">
    <location>
        <begin position="384"/>
        <end position="457"/>
    </location>
</feature>
<feature type="coiled-coil region" evidence="1">
    <location>
        <begin position="641"/>
        <end position="749"/>
    </location>
</feature>
<reference evidence="2 3" key="1">
    <citation type="submission" date="2024-04" db="EMBL/GenBank/DDBJ databases">
        <authorList>
            <person name="Wu Y.S."/>
            <person name="Zhang L."/>
        </authorList>
    </citation>
    <scope>NUCLEOTIDE SEQUENCE [LARGE SCALE GENOMIC DNA]</scope>
    <source>
        <strain evidence="2 3">KG-01</strain>
    </source>
</reference>
<dbReference type="EMBL" id="JBCEWA010000007">
    <property type="protein sequence ID" value="MEL5988853.1"/>
    <property type="molecule type" value="Genomic_DNA"/>
</dbReference>
<evidence type="ECO:0000313" key="3">
    <source>
        <dbReference type="Proteomes" id="UP001398420"/>
    </source>
</evidence>
<organism evidence="2 3">
    <name type="scientific">Kurthia gibsonii</name>
    <dbReference type="NCBI Taxonomy" id="33946"/>
    <lineage>
        <taxon>Bacteria</taxon>
        <taxon>Bacillati</taxon>
        <taxon>Bacillota</taxon>
        <taxon>Bacilli</taxon>
        <taxon>Bacillales</taxon>
        <taxon>Caryophanaceae</taxon>
        <taxon>Kurthia</taxon>
    </lineage>
</organism>
<comment type="caution">
    <text evidence="2">The sequence shown here is derived from an EMBL/GenBank/DDBJ whole genome shotgun (WGS) entry which is preliminary data.</text>
</comment>
<name>A0ABU9LPB4_9BACL</name>